<sequence length="82" mass="8987">MASPYTSACTGCGRTAHVTEPEQRIAARPARQELLGRRPPIAFGFIVEESVLPRHTGGEDVHVRDVEVQDGPRFAVSFVREA</sequence>
<dbReference type="InterPro" id="IPR043917">
    <property type="entry name" value="DUF5753"/>
</dbReference>
<dbReference type="EMBL" id="JACHJE010000007">
    <property type="protein sequence ID" value="MBB5126635.1"/>
    <property type="molecule type" value="Genomic_DNA"/>
</dbReference>
<name>A0A7W8F9W4_9ACTN</name>
<accession>A0A7W8F9W4</accession>
<organism evidence="2 3">
    <name type="scientific">Streptomyces griseoloalbus</name>
    <dbReference type="NCBI Taxonomy" id="67303"/>
    <lineage>
        <taxon>Bacteria</taxon>
        <taxon>Bacillati</taxon>
        <taxon>Actinomycetota</taxon>
        <taxon>Actinomycetes</taxon>
        <taxon>Kitasatosporales</taxon>
        <taxon>Streptomycetaceae</taxon>
        <taxon>Streptomyces</taxon>
    </lineage>
</organism>
<gene>
    <name evidence="2" type="ORF">FHS32_003376</name>
</gene>
<dbReference type="Proteomes" id="UP000568022">
    <property type="component" value="Unassembled WGS sequence"/>
</dbReference>
<reference evidence="2 3" key="1">
    <citation type="submission" date="2020-08" db="EMBL/GenBank/DDBJ databases">
        <title>Genomic Encyclopedia of Type Strains, Phase III (KMG-III): the genomes of soil and plant-associated and newly described type strains.</title>
        <authorList>
            <person name="Whitman W."/>
        </authorList>
    </citation>
    <scope>NUCLEOTIDE SEQUENCE [LARGE SCALE GENOMIC DNA]</scope>
    <source>
        <strain evidence="2 3">CECT 3226</strain>
    </source>
</reference>
<feature type="domain" description="DUF5753" evidence="1">
    <location>
        <begin position="5"/>
        <end position="63"/>
    </location>
</feature>
<dbReference type="Pfam" id="PF19054">
    <property type="entry name" value="DUF5753"/>
    <property type="match status" value="1"/>
</dbReference>
<evidence type="ECO:0000259" key="1">
    <source>
        <dbReference type="Pfam" id="PF19054"/>
    </source>
</evidence>
<keyword evidence="3" id="KW-1185">Reference proteome</keyword>
<evidence type="ECO:0000313" key="3">
    <source>
        <dbReference type="Proteomes" id="UP000568022"/>
    </source>
</evidence>
<proteinExistence type="predicted"/>
<protein>
    <recommendedName>
        <fullName evidence="1">DUF5753 domain-containing protein</fullName>
    </recommendedName>
</protein>
<comment type="caution">
    <text evidence="2">The sequence shown here is derived from an EMBL/GenBank/DDBJ whole genome shotgun (WGS) entry which is preliminary data.</text>
</comment>
<dbReference type="AlphaFoldDB" id="A0A7W8F9W4"/>
<evidence type="ECO:0000313" key="2">
    <source>
        <dbReference type="EMBL" id="MBB5126635.1"/>
    </source>
</evidence>